<dbReference type="Pfam" id="PF00069">
    <property type="entry name" value="Pkinase"/>
    <property type="match status" value="1"/>
</dbReference>
<dbReference type="AlphaFoldDB" id="A0A1Q3BD30"/>
<keyword evidence="5 8" id="KW-0418">Kinase</keyword>
<evidence type="ECO:0000256" key="4">
    <source>
        <dbReference type="ARBA" id="ARBA00022741"/>
    </source>
</evidence>
<reference evidence="9" key="1">
    <citation type="submission" date="2016-04" db="EMBL/GenBank/DDBJ databases">
        <title>Cephalotus genome sequencing.</title>
        <authorList>
            <person name="Fukushima K."/>
            <person name="Hasebe M."/>
            <person name="Fang X."/>
        </authorList>
    </citation>
    <scope>NUCLEOTIDE SEQUENCE [LARGE SCALE GENOMIC DNA]</scope>
    <source>
        <strain evidence="9">cv. St1</strain>
    </source>
</reference>
<keyword evidence="3" id="KW-0808">Transferase</keyword>
<keyword evidence="9" id="KW-1185">Reference proteome</keyword>
<dbReference type="InterPro" id="IPR008271">
    <property type="entry name" value="Ser/Thr_kinase_AS"/>
</dbReference>
<protein>
    <submittedName>
        <fullName evidence="8">Pkinase domain-containing protein</fullName>
    </submittedName>
</protein>
<dbReference type="InterPro" id="IPR050205">
    <property type="entry name" value="CDPK_Ser/Thr_kinases"/>
</dbReference>
<dbReference type="PROSITE" id="PS50011">
    <property type="entry name" value="PROTEIN_KINASE_DOM"/>
    <property type="match status" value="1"/>
</dbReference>
<dbReference type="EMBL" id="BDDD01000443">
    <property type="protein sequence ID" value="GAV65920.1"/>
    <property type="molecule type" value="Genomic_DNA"/>
</dbReference>
<sequence>HRLGVVHRDIKLENILFDCRGRVKLADSGSTCWLGEEGVVTSVVGTPYYVVPEVLMGREYDEKVDLWSADVILYPTLAGMPPFYGETFTEIFEAVLRGNLRFPTDAGNTALKIKAILSSAHSKSLKHVGQRADAKLLNEICFVI</sequence>
<evidence type="ECO:0000313" key="8">
    <source>
        <dbReference type="EMBL" id="GAV65920.1"/>
    </source>
</evidence>
<dbReference type="Gene3D" id="1.10.510.10">
    <property type="entry name" value="Transferase(Phosphotransferase) domain 1"/>
    <property type="match status" value="1"/>
</dbReference>
<evidence type="ECO:0000256" key="6">
    <source>
        <dbReference type="ARBA" id="ARBA00022840"/>
    </source>
</evidence>
<dbReference type="GO" id="GO:0005524">
    <property type="term" value="F:ATP binding"/>
    <property type="evidence" value="ECO:0007669"/>
    <property type="project" value="UniProtKB-KW"/>
</dbReference>
<feature type="non-terminal residue" evidence="8">
    <location>
        <position position="1"/>
    </location>
</feature>
<dbReference type="GO" id="GO:0004674">
    <property type="term" value="F:protein serine/threonine kinase activity"/>
    <property type="evidence" value="ECO:0007669"/>
    <property type="project" value="UniProtKB-KW"/>
</dbReference>
<name>A0A1Q3BD30_CEPFO</name>
<dbReference type="STRING" id="3775.A0A1Q3BD30"/>
<keyword evidence="2" id="KW-0723">Serine/threonine-protein kinase</keyword>
<dbReference type="PROSITE" id="PS00108">
    <property type="entry name" value="PROTEIN_KINASE_ST"/>
    <property type="match status" value="1"/>
</dbReference>
<evidence type="ECO:0000256" key="3">
    <source>
        <dbReference type="ARBA" id="ARBA00022679"/>
    </source>
</evidence>
<evidence type="ECO:0000313" key="9">
    <source>
        <dbReference type="Proteomes" id="UP000187406"/>
    </source>
</evidence>
<keyword evidence="6" id="KW-0067">ATP-binding</keyword>
<proteinExistence type="inferred from homology"/>
<evidence type="ECO:0000259" key="7">
    <source>
        <dbReference type="PROSITE" id="PS50011"/>
    </source>
</evidence>
<comment type="caution">
    <text evidence="8">The sequence shown here is derived from an EMBL/GenBank/DDBJ whole genome shotgun (WGS) entry which is preliminary data.</text>
</comment>
<dbReference type="SMART" id="SM00220">
    <property type="entry name" value="S_TKc"/>
    <property type="match status" value="1"/>
</dbReference>
<evidence type="ECO:0000256" key="2">
    <source>
        <dbReference type="ARBA" id="ARBA00022527"/>
    </source>
</evidence>
<organism evidence="8 9">
    <name type="scientific">Cephalotus follicularis</name>
    <name type="common">Albany pitcher plant</name>
    <dbReference type="NCBI Taxonomy" id="3775"/>
    <lineage>
        <taxon>Eukaryota</taxon>
        <taxon>Viridiplantae</taxon>
        <taxon>Streptophyta</taxon>
        <taxon>Embryophyta</taxon>
        <taxon>Tracheophyta</taxon>
        <taxon>Spermatophyta</taxon>
        <taxon>Magnoliopsida</taxon>
        <taxon>eudicotyledons</taxon>
        <taxon>Gunneridae</taxon>
        <taxon>Pentapetalae</taxon>
        <taxon>rosids</taxon>
        <taxon>fabids</taxon>
        <taxon>Oxalidales</taxon>
        <taxon>Cephalotaceae</taxon>
        <taxon>Cephalotus</taxon>
    </lineage>
</organism>
<dbReference type="InterPro" id="IPR000719">
    <property type="entry name" value="Prot_kinase_dom"/>
</dbReference>
<comment type="similarity">
    <text evidence="1">Belongs to the protein kinase superfamily. CAMK Ser/Thr protein kinase family. CaMK subfamily.</text>
</comment>
<dbReference type="InParanoid" id="A0A1Q3BD30"/>
<dbReference type="SUPFAM" id="SSF56112">
    <property type="entry name" value="Protein kinase-like (PK-like)"/>
    <property type="match status" value="1"/>
</dbReference>
<evidence type="ECO:0000256" key="1">
    <source>
        <dbReference type="ARBA" id="ARBA00005354"/>
    </source>
</evidence>
<gene>
    <name evidence="8" type="ORF">CFOL_v3_09432</name>
</gene>
<dbReference type="Proteomes" id="UP000187406">
    <property type="component" value="Unassembled WGS sequence"/>
</dbReference>
<dbReference type="OrthoDB" id="40902at2759"/>
<dbReference type="PANTHER" id="PTHR24349">
    <property type="entry name" value="SERINE/THREONINE-PROTEIN KINASE"/>
    <property type="match status" value="1"/>
</dbReference>
<keyword evidence="4" id="KW-0547">Nucleotide-binding</keyword>
<evidence type="ECO:0000256" key="5">
    <source>
        <dbReference type="ARBA" id="ARBA00022777"/>
    </source>
</evidence>
<dbReference type="InterPro" id="IPR011009">
    <property type="entry name" value="Kinase-like_dom_sf"/>
</dbReference>
<feature type="domain" description="Protein kinase" evidence="7">
    <location>
        <begin position="1"/>
        <end position="144"/>
    </location>
</feature>
<accession>A0A1Q3BD30</accession>